<keyword evidence="3" id="KW-1185">Reference proteome</keyword>
<evidence type="ECO:0000313" key="3">
    <source>
        <dbReference type="Proteomes" id="UP000637578"/>
    </source>
</evidence>
<dbReference type="AlphaFoldDB" id="A0A8J3CDQ7"/>
<comment type="caution">
    <text evidence="2">The sequence shown here is derived from an EMBL/GenBank/DDBJ whole genome shotgun (WGS) entry which is preliminary data.</text>
</comment>
<dbReference type="Pfam" id="PF23773">
    <property type="entry name" value="DUF7169"/>
    <property type="match status" value="1"/>
</dbReference>
<protein>
    <submittedName>
        <fullName evidence="2">Uncharacterized protein</fullName>
    </submittedName>
</protein>
<dbReference type="RefSeq" id="WP_189061480.1">
    <property type="nucleotide sequence ID" value="NZ_BMMK01000041.1"/>
</dbReference>
<dbReference type="InterPro" id="IPR055593">
    <property type="entry name" value="DUF7169"/>
</dbReference>
<evidence type="ECO:0000313" key="2">
    <source>
        <dbReference type="EMBL" id="GGM78604.1"/>
    </source>
</evidence>
<feature type="compositionally biased region" description="Basic and acidic residues" evidence="1">
    <location>
        <begin position="47"/>
        <end position="68"/>
    </location>
</feature>
<accession>A0A8J3CDQ7</accession>
<evidence type="ECO:0000256" key="1">
    <source>
        <dbReference type="SAM" id="MobiDB-lite"/>
    </source>
</evidence>
<sequence>MNRTSSTPLTDLAAQIATEAADLADALSTAEDVQWERPPSRQPNSSEEGRRPMGHHTDPTGDTATHEGRLALRQVITQAKHLLPHIRVIVAQLRTHTTDAITRWGSSQS</sequence>
<gene>
    <name evidence="2" type="ORF">GCM10012275_56570</name>
</gene>
<dbReference type="Proteomes" id="UP000637578">
    <property type="component" value="Unassembled WGS sequence"/>
</dbReference>
<name>A0A8J3CDQ7_9PSEU</name>
<organism evidence="2 3">
    <name type="scientific">Longimycelium tulufanense</name>
    <dbReference type="NCBI Taxonomy" id="907463"/>
    <lineage>
        <taxon>Bacteria</taxon>
        <taxon>Bacillati</taxon>
        <taxon>Actinomycetota</taxon>
        <taxon>Actinomycetes</taxon>
        <taxon>Pseudonocardiales</taxon>
        <taxon>Pseudonocardiaceae</taxon>
        <taxon>Longimycelium</taxon>
    </lineage>
</organism>
<feature type="region of interest" description="Disordered" evidence="1">
    <location>
        <begin position="24"/>
        <end position="68"/>
    </location>
</feature>
<dbReference type="EMBL" id="BMMK01000041">
    <property type="protein sequence ID" value="GGM78604.1"/>
    <property type="molecule type" value="Genomic_DNA"/>
</dbReference>
<reference evidence="2" key="2">
    <citation type="submission" date="2020-09" db="EMBL/GenBank/DDBJ databases">
        <authorList>
            <person name="Sun Q."/>
            <person name="Zhou Y."/>
        </authorList>
    </citation>
    <scope>NUCLEOTIDE SEQUENCE</scope>
    <source>
        <strain evidence="2">CGMCC 4.5737</strain>
    </source>
</reference>
<proteinExistence type="predicted"/>
<reference evidence="2" key="1">
    <citation type="journal article" date="2014" name="Int. J. Syst. Evol. Microbiol.">
        <title>Complete genome sequence of Corynebacterium casei LMG S-19264T (=DSM 44701T), isolated from a smear-ripened cheese.</title>
        <authorList>
            <consortium name="US DOE Joint Genome Institute (JGI-PGF)"/>
            <person name="Walter F."/>
            <person name="Albersmeier A."/>
            <person name="Kalinowski J."/>
            <person name="Ruckert C."/>
        </authorList>
    </citation>
    <scope>NUCLEOTIDE SEQUENCE</scope>
    <source>
        <strain evidence="2">CGMCC 4.5737</strain>
    </source>
</reference>